<name>A0A1W2G7C1_REIFA</name>
<dbReference type="STRING" id="692418.SAMN04488029_0677"/>
<dbReference type="Proteomes" id="UP000192472">
    <property type="component" value="Unassembled WGS sequence"/>
</dbReference>
<proteinExistence type="predicted"/>
<keyword evidence="2" id="KW-1185">Reference proteome</keyword>
<gene>
    <name evidence="1" type="ORF">SAMN04488029_0677</name>
</gene>
<accession>A0A1W2G7C1</accession>
<evidence type="ECO:0000313" key="2">
    <source>
        <dbReference type="Proteomes" id="UP000192472"/>
    </source>
</evidence>
<protein>
    <submittedName>
        <fullName evidence="1">Uncharacterized protein</fullName>
    </submittedName>
</protein>
<dbReference type="EMBL" id="FWYF01000001">
    <property type="protein sequence ID" value="SMD32332.1"/>
    <property type="molecule type" value="Genomic_DNA"/>
</dbReference>
<organism evidence="1 2">
    <name type="scientific">Reichenbachiella faecimaris</name>
    <dbReference type="NCBI Taxonomy" id="692418"/>
    <lineage>
        <taxon>Bacteria</taxon>
        <taxon>Pseudomonadati</taxon>
        <taxon>Bacteroidota</taxon>
        <taxon>Cytophagia</taxon>
        <taxon>Cytophagales</taxon>
        <taxon>Reichenbachiellaceae</taxon>
        <taxon>Reichenbachiella</taxon>
    </lineage>
</organism>
<sequence length="76" mass="8860">MVNHWIVQNLCISRGKVADKRRAKLLYKGVLVSTLELPNKRKKSVVKTISKKGRFKETRQIRSKFGEVSKERFDIS</sequence>
<dbReference type="AlphaFoldDB" id="A0A1W2G7C1"/>
<reference evidence="1 2" key="1">
    <citation type="submission" date="2017-04" db="EMBL/GenBank/DDBJ databases">
        <authorList>
            <person name="Afonso C.L."/>
            <person name="Miller P.J."/>
            <person name="Scott M.A."/>
            <person name="Spackman E."/>
            <person name="Goraichik I."/>
            <person name="Dimitrov K.M."/>
            <person name="Suarez D.L."/>
            <person name="Swayne D.E."/>
        </authorList>
    </citation>
    <scope>NUCLEOTIDE SEQUENCE [LARGE SCALE GENOMIC DNA]</scope>
    <source>
        <strain evidence="1 2">DSM 26133</strain>
    </source>
</reference>
<evidence type="ECO:0000313" key="1">
    <source>
        <dbReference type="EMBL" id="SMD32332.1"/>
    </source>
</evidence>